<keyword evidence="2" id="KW-1185">Reference proteome</keyword>
<dbReference type="Proteomes" id="UP000709295">
    <property type="component" value="Unassembled WGS sequence"/>
</dbReference>
<name>A0A8J5IPB5_9STRA</name>
<proteinExistence type="predicted"/>
<sequence length="89" mass="10455">MRPLERLSSEKGRYMYFRIRSRGTCTLSASNCRVTVFTSMQNQTSKDMTDLSVQLVADSSYFALRSEERLSFVDKISRDFELRVKQIER</sequence>
<gene>
    <name evidence="1" type="ORF">JG688_00010794</name>
</gene>
<evidence type="ECO:0000313" key="1">
    <source>
        <dbReference type="EMBL" id="KAG6957840.1"/>
    </source>
</evidence>
<protein>
    <submittedName>
        <fullName evidence="1">Uncharacterized protein</fullName>
    </submittedName>
</protein>
<evidence type="ECO:0000313" key="2">
    <source>
        <dbReference type="Proteomes" id="UP000709295"/>
    </source>
</evidence>
<comment type="caution">
    <text evidence="1">The sequence shown here is derived from an EMBL/GenBank/DDBJ whole genome shotgun (WGS) entry which is preliminary data.</text>
</comment>
<dbReference type="EMBL" id="JAENGY010000707">
    <property type="protein sequence ID" value="KAG6957840.1"/>
    <property type="molecule type" value="Genomic_DNA"/>
</dbReference>
<accession>A0A8J5IPB5</accession>
<reference evidence="1" key="1">
    <citation type="submission" date="2021-01" db="EMBL/GenBank/DDBJ databases">
        <title>Phytophthora aleatoria, a newly-described species from Pinus radiata is distinct from Phytophthora cactorum isolates based on comparative genomics.</title>
        <authorList>
            <person name="Mcdougal R."/>
            <person name="Panda P."/>
            <person name="Williams N."/>
            <person name="Studholme D.J."/>
        </authorList>
    </citation>
    <scope>NUCLEOTIDE SEQUENCE</scope>
    <source>
        <strain evidence="1">NZFS 4037</strain>
    </source>
</reference>
<dbReference type="AlphaFoldDB" id="A0A8J5IPB5"/>
<organism evidence="1 2">
    <name type="scientific">Phytophthora aleatoria</name>
    <dbReference type="NCBI Taxonomy" id="2496075"/>
    <lineage>
        <taxon>Eukaryota</taxon>
        <taxon>Sar</taxon>
        <taxon>Stramenopiles</taxon>
        <taxon>Oomycota</taxon>
        <taxon>Peronosporomycetes</taxon>
        <taxon>Peronosporales</taxon>
        <taxon>Peronosporaceae</taxon>
        <taxon>Phytophthora</taxon>
    </lineage>
</organism>